<feature type="signal peptide" evidence="2">
    <location>
        <begin position="1"/>
        <end position="22"/>
    </location>
</feature>
<keyword evidence="2" id="KW-0732">Signal</keyword>
<evidence type="ECO:0000313" key="4">
    <source>
        <dbReference type="Proteomes" id="UP001314170"/>
    </source>
</evidence>
<evidence type="ECO:0000313" key="3">
    <source>
        <dbReference type="EMBL" id="CAK7338463.1"/>
    </source>
</evidence>
<feature type="chain" id="PRO_5043505774" description="Secreted protein" evidence="2">
    <location>
        <begin position="23"/>
        <end position="85"/>
    </location>
</feature>
<dbReference type="Proteomes" id="UP001314170">
    <property type="component" value="Unassembled WGS sequence"/>
</dbReference>
<sequence length="85" mass="9576">MKTLKIFLLVAMLMAFAYTLSATTKEESFLETMESQGDGSSHHKQSKNDGEIKSWEQQYIWEDFLENVEVVAEGSTDKKDGGPLV</sequence>
<evidence type="ECO:0000256" key="2">
    <source>
        <dbReference type="SAM" id="SignalP"/>
    </source>
</evidence>
<evidence type="ECO:0008006" key="5">
    <source>
        <dbReference type="Google" id="ProtNLM"/>
    </source>
</evidence>
<proteinExistence type="predicted"/>
<comment type="caution">
    <text evidence="3">The sequence shown here is derived from an EMBL/GenBank/DDBJ whole genome shotgun (WGS) entry which is preliminary data.</text>
</comment>
<reference evidence="3 4" key="1">
    <citation type="submission" date="2024-01" db="EMBL/GenBank/DDBJ databases">
        <authorList>
            <person name="Waweru B."/>
        </authorList>
    </citation>
    <scope>NUCLEOTIDE SEQUENCE [LARGE SCALE GENOMIC DNA]</scope>
</reference>
<dbReference type="EMBL" id="CAWUPB010001116">
    <property type="protein sequence ID" value="CAK7338463.1"/>
    <property type="molecule type" value="Genomic_DNA"/>
</dbReference>
<accession>A0AAV1RQZ1</accession>
<protein>
    <recommendedName>
        <fullName evidence="5">Secreted protein</fullName>
    </recommendedName>
</protein>
<name>A0AAV1RQZ1_9ROSI</name>
<organism evidence="3 4">
    <name type="scientific">Dovyalis caffra</name>
    <dbReference type="NCBI Taxonomy" id="77055"/>
    <lineage>
        <taxon>Eukaryota</taxon>
        <taxon>Viridiplantae</taxon>
        <taxon>Streptophyta</taxon>
        <taxon>Embryophyta</taxon>
        <taxon>Tracheophyta</taxon>
        <taxon>Spermatophyta</taxon>
        <taxon>Magnoliopsida</taxon>
        <taxon>eudicotyledons</taxon>
        <taxon>Gunneridae</taxon>
        <taxon>Pentapetalae</taxon>
        <taxon>rosids</taxon>
        <taxon>fabids</taxon>
        <taxon>Malpighiales</taxon>
        <taxon>Salicaceae</taxon>
        <taxon>Flacourtieae</taxon>
        <taxon>Dovyalis</taxon>
    </lineage>
</organism>
<keyword evidence="4" id="KW-1185">Reference proteome</keyword>
<feature type="region of interest" description="Disordered" evidence="1">
    <location>
        <begin position="31"/>
        <end position="51"/>
    </location>
</feature>
<dbReference type="AlphaFoldDB" id="A0AAV1RQZ1"/>
<gene>
    <name evidence="3" type="ORF">DCAF_LOCUS13510</name>
</gene>
<evidence type="ECO:0000256" key="1">
    <source>
        <dbReference type="SAM" id="MobiDB-lite"/>
    </source>
</evidence>